<evidence type="ECO:0000256" key="3">
    <source>
        <dbReference type="ARBA" id="ARBA00009370"/>
    </source>
</evidence>
<gene>
    <name evidence="8" type="primary">lepB_2</name>
    <name evidence="8" type="ORF">GCM10022410_14780</name>
</gene>
<evidence type="ECO:0000256" key="2">
    <source>
        <dbReference type="ARBA" id="ARBA00004401"/>
    </source>
</evidence>
<dbReference type="InterPro" id="IPR019533">
    <property type="entry name" value="Peptidase_S26"/>
</dbReference>
<proteinExistence type="inferred from homology"/>
<dbReference type="Proteomes" id="UP001501734">
    <property type="component" value="Unassembled WGS sequence"/>
</dbReference>
<dbReference type="PRINTS" id="PR00727">
    <property type="entry name" value="LEADERPTASE"/>
</dbReference>
<reference evidence="9" key="1">
    <citation type="journal article" date="2019" name="Int. J. Syst. Evol. Microbiol.">
        <title>The Global Catalogue of Microorganisms (GCM) 10K type strain sequencing project: providing services to taxonomists for standard genome sequencing and annotation.</title>
        <authorList>
            <consortium name="The Broad Institute Genomics Platform"/>
            <consortium name="The Broad Institute Genome Sequencing Center for Infectious Disease"/>
            <person name="Wu L."/>
            <person name="Ma J."/>
        </authorList>
    </citation>
    <scope>NUCLEOTIDE SEQUENCE [LARGE SCALE GENOMIC DNA]</scope>
    <source>
        <strain evidence="9">JCM 17250</strain>
    </source>
</reference>
<dbReference type="EC" id="3.4.21.89" evidence="4 6"/>
<dbReference type="Pfam" id="PF10502">
    <property type="entry name" value="Peptidase_S26"/>
    <property type="match status" value="1"/>
</dbReference>
<dbReference type="PROSITE" id="PS00761">
    <property type="entry name" value="SPASE_I_3"/>
    <property type="match status" value="1"/>
</dbReference>
<evidence type="ECO:0000313" key="9">
    <source>
        <dbReference type="Proteomes" id="UP001501734"/>
    </source>
</evidence>
<keyword evidence="6" id="KW-1133">Transmembrane helix</keyword>
<organism evidence="8 9">
    <name type="scientific">Amphibacillus indicireducens</name>
    <dbReference type="NCBI Taxonomy" id="1076330"/>
    <lineage>
        <taxon>Bacteria</taxon>
        <taxon>Bacillati</taxon>
        <taxon>Bacillota</taxon>
        <taxon>Bacilli</taxon>
        <taxon>Bacillales</taxon>
        <taxon>Bacillaceae</taxon>
        <taxon>Amphibacillus</taxon>
    </lineage>
</organism>
<evidence type="ECO:0000259" key="7">
    <source>
        <dbReference type="Pfam" id="PF10502"/>
    </source>
</evidence>
<dbReference type="CDD" id="cd06530">
    <property type="entry name" value="S26_SPase_I"/>
    <property type="match status" value="1"/>
</dbReference>
<accession>A0ABP7VP32</accession>
<dbReference type="InterPro" id="IPR019757">
    <property type="entry name" value="Pept_S26A_signal_pept_1_Lys-AS"/>
</dbReference>
<keyword evidence="6" id="KW-0812">Transmembrane</keyword>
<dbReference type="PANTHER" id="PTHR43390:SF1">
    <property type="entry name" value="CHLOROPLAST PROCESSING PEPTIDASE"/>
    <property type="match status" value="1"/>
</dbReference>
<protein>
    <recommendedName>
        <fullName evidence="4 6">Signal peptidase I</fullName>
        <ecNumber evidence="4 6">3.4.21.89</ecNumber>
    </recommendedName>
</protein>
<comment type="similarity">
    <text evidence="3 6">Belongs to the peptidase S26 family.</text>
</comment>
<comment type="caution">
    <text evidence="8">The sequence shown here is derived from an EMBL/GenBank/DDBJ whole genome shotgun (WGS) entry which is preliminary data.</text>
</comment>
<evidence type="ECO:0000313" key="8">
    <source>
        <dbReference type="EMBL" id="GAA4069980.1"/>
    </source>
</evidence>
<dbReference type="InterPro" id="IPR019758">
    <property type="entry name" value="Pept_S26A_signal_pept_1_CS"/>
</dbReference>
<dbReference type="PROSITE" id="PS00760">
    <property type="entry name" value="SPASE_I_2"/>
    <property type="match status" value="1"/>
</dbReference>
<keyword evidence="9" id="KW-1185">Reference proteome</keyword>
<feature type="domain" description="Peptidase S26" evidence="7">
    <location>
        <begin position="6"/>
        <end position="159"/>
    </location>
</feature>
<comment type="subcellular location">
    <subcellularLocation>
        <location evidence="2">Cell membrane</location>
        <topology evidence="2">Single-pass type II membrane protein</topology>
    </subcellularLocation>
    <subcellularLocation>
        <location evidence="6">Membrane</location>
        <topology evidence="6">Single-pass type II membrane protein</topology>
    </subcellularLocation>
</comment>
<dbReference type="InterPro" id="IPR000223">
    <property type="entry name" value="Pept_S26A_signal_pept_1"/>
</dbReference>
<evidence type="ECO:0000256" key="1">
    <source>
        <dbReference type="ARBA" id="ARBA00000677"/>
    </source>
</evidence>
<evidence type="ECO:0000256" key="5">
    <source>
        <dbReference type="ARBA" id="ARBA00022801"/>
    </source>
</evidence>
<evidence type="ECO:0000256" key="4">
    <source>
        <dbReference type="ARBA" id="ARBA00013208"/>
    </source>
</evidence>
<keyword evidence="5 6" id="KW-0378">Hydrolase</keyword>
<dbReference type="RefSeq" id="WP_344911797.1">
    <property type="nucleotide sequence ID" value="NZ_BAABDL010000077.1"/>
</dbReference>
<dbReference type="Gene3D" id="2.10.109.10">
    <property type="entry name" value="Umud Fragment, subunit A"/>
    <property type="match status" value="1"/>
</dbReference>
<name>A0ABP7VP32_9BACI</name>
<dbReference type="EMBL" id="BAABDL010000077">
    <property type="protein sequence ID" value="GAA4069980.1"/>
    <property type="molecule type" value="Genomic_DNA"/>
</dbReference>
<dbReference type="PANTHER" id="PTHR43390">
    <property type="entry name" value="SIGNAL PEPTIDASE I"/>
    <property type="match status" value="1"/>
</dbReference>
<keyword evidence="6" id="KW-0645">Protease</keyword>
<feature type="transmembrane region" description="Helical" evidence="6">
    <location>
        <begin position="7"/>
        <end position="26"/>
    </location>
</feature>
<dbReference type="InterPro" id="IPR036286">
    <property type="entry name" value="LexA/Signal_pep-like_sf"/>
</dbReference>
<dbReference type="NCBIfam" id="TIGR02227">
    <property type="entry name" value="sigpep_I_bact"/>
    <property type="match status" value="1"/>
</dbReference>
<dbReference type="SUPFAM" id="SSF51306">
    <property type="entry name" value="LexA/Signal peptidase"/>
    <property type="match status" value="1"/>
</dbReference>
<evidence type="ECO:0000256" key="6">
    <source>
        <dbReference type="RuleBase" id="RU362042"/>
    </source>
</evidence>
<sequence length="169" mass="19157">MLKEIMSWLYAILIALVIVILVRGFIVTPSVVKGDSMQPNLYDGDRIIISKLSSINRFDEIAFVAPNGEDNYVKRVIGLPGDEIEIINDTLYINDVAYDENYLTEIQTDEVSVRYFSSAKIPEDTYFVMGDNRKHSYDSREFGVIHEDSIIGEVVFRIWPLDSIGAVSP</sequence>
<keyword evidence="6" id="KW-0472">Membrane</keyword>
<comment type="catalytic activity">
    <reaction evidence="1 6">
        <text>Cleavage of hydrophobic, N-terminal signal or leader sequences from secreted and periplasmic proteins.</text>
        <dbReference type="EC" id="3.4.21.89"/>
    </reaction>
</comment>